<reference evidence="1 2" key="1">
    <citation type="submission" date="2012-10" db="EMBL/GenBank/DDBJ databases">
        <title>The draft sequence of the Mycobacterium pheli genome.</title>
        <authorList>
            <person name="Pettersson B.M.F."/>
            <person name="Das S."/>
            <person name="Dasgupta S."/>
            <person name="Bhattacharya A."/>
            <person name="Kirsebom L.A."/>
        </authorList>
    </citation>
    <scope>NUCLEOTIDE SEQUENCE [LARGE SCALE GENOMIC DNA]</scope>
    <source>
        <strain evidence="1 2">CCUG 21000</strain>
    </source>
</reference>
<dbReference type="Gene3D" id="3.40.50.720">
    <property type="entry name" value="NAD(P)-binding Rossmann-like Domain"/>
    <property type="match status" value="1"/>
</dbReference>
<dbReference type="AlphaFoldDB" id="A0A5N5V3K1"/>
<gene>
    <name evidence="1" type="ORF">MPHL21000_10200</name>
</gene>
<dbReference type="EMBL" id="ANBP01000012">
    <property type="protein sequence ID" value="KAB7756445.1"/>
    <property type="molecule type" value="Genomic_DNA"/>
</dbReference>
<accession>A0A5N5V3K1</accession>
<dbReference type="GeneID" id="74302083"/>
<sequence length="293" mass="30602">MTRYAVNPATPVLLRPDGVVQLGWDPRRAVLIRPPEELSGPDLAALLRTLQVGASIPELGVRVPGVDAAVIEELVDSLVAAGIVTAGVGAGVSTAGPPRRHAPRVRIHGRGPLSDLIAGALRCSGARITHSNRSQSGVAPGPADLVVLADDLVADPRVVRELHAAGVTHLQVRVRDGVGLIGPLVIPGVTSCLSCADLHRSDRDAAWPAVAAQLLHTVGHADRATLLATAALALNQIERVIRADEQPATLDTTLEFDVNVGSVVARRWTRHPSCGCLTSRVGKSVPRVAARRG</sequence>
<dbReference type="RefSeq" id="WP_061481549.1">
    <property type="nucleotide sequence ID" value="NZ_ANBO01000023.1"/>
</dbReference>
<keyword evidence="2" id="KW-1185">Reference proteome</keyword>
<proteinExistence type="predicted"/>
<name>A0A5N5V3K1_MYCPH</name>
<dbReference type="Proteomes" id="UP000325690">
    <property type="component" value="Unassembled WGS sequence"/>
</dbReference>
<evidence type="ECO:0000313" key="1">
    <source>
        <dbReference type="EMBL" id="KAB7756445.1"/>
    </source>
</evidence>
<comment type="caution">
    <text evidence="1">The sequence shown here is derived from an EMBL/GenBank/DDBJ whole genome shotgun (WGS) entry which is preliminary data.</text>
</comment>
<protein>
    <submittedName>
        <fullName evidence="1">Cyclodehydratase</fullName>
    </submittedName>
</protein>
<evidence type="ECO:0000313" key="2">
    <source>
        <dbReference type="Proteomes" id="UP000325690"/>
    </source>
</evidence>
<organism evidence="1 2">
    <name type="scientific">Mycolicibacterium phlei DSM 43239 = CCUG 21000</name>
    <dbReference type="NCBI Taxonomy" id="1226750"/>
    <lineage>
        <taxon>Bacteria</taxon>
        <taxon>Bacillati</taxon>
        <taxon>Actinomycetota</taxon>
        <taxon>Actinomycetes</taxon>
        <taxon>Mycobacteriales</taxon>
        <taxon>Mycobacteriaceae</taxon>
        <taxon>Mycolicibacterium</taxon>
    </lineage>
</organism>